<feature type="domain" description="RRM" evidence="5">
    <location>
        <begin position="12"/>
        <end position="89"/>
    </location>
</feature>
<organism evidence="6 7">
    <name type="scientific">Gossypium arboreum</name>
    <name type="common">Tree cotton</name>
    <name type="synonym">Gossypium nanking</name>
    <dbReference type="NCBI Taxonomy" id="29729"/>
    <lineage>
        <taxon>Eukaryota</taxon>
        <taxon>Viridiplantae</taxon>
        <taxon>Streptophyta</taxon>
        <taxon>Embryophyta</taxon>
        <taxon>Tracheophyta</taxon>
        <taxon>Spermatophyta</taxon>
        <taxon>Magnoliopsida</taxon>
        <taxon>eudicotyledons</taxon>
        <taxon>Gunneridae</taxon>
        <taxon>Pentapetalae</taxon>
        <taxon>rosids</taxon>
        <taxon>malvids</taxon>
        <taxon>Malvales</taxon>
        <taxon>Malvaceae</taxon>
        <taxon>Malvoideae</taxon>
        <taxon>Gossypium</taxon>
    </lineage>
</organism>
<accession>A0ABR0Q7D2</accession>
<dbReference type="PANTHER" id="PTHR23147">
    <property type="entry name" value="SERINE/ARGININE RICH SPLICING FACTOR"/>
    <property type="match status" value="1"/>
</dbReference>
<keyword evidence="3" id="KW-0508">mRNA splicing</keyword>
<sequence length="250" mass="29127">MVSKAQNWKGQFTVFVKNIPATMHWKGLWVLFSYHGEVLDVFISVKRCKDGKRFGFVRFSNILDAHRAIDRLNGFVLLGYRIGVKMSSYGGGRKIWRRRSISYKDHVGSEKNRYVWEKGDTSGTSKDDRIANSDVSKKNRFQTRVVKGFVEEELRWKLQRCLVGESASVFYSRNMAERLTKFGLGEISVKRIQGRFFLIEVPDEEFMEVLKQNNWRYLKECFISIEPWSEKSCVSEKVSWVEAAGIPLHC</sequence>
<proteinExistence type="predicted"/>
<dbReference type="Pfam" id="PF00076">
    <property type="entry name" value="RRM_1"/>
    <property type="match status" value="1"/>
</dbReference>
<dbReference type="SMART" id="SM00360">
    <property type="entry name" value="RRM"/>
    <property type="match status" value="1"/>
</dbReference>
<dbReference type="InterPro" id="IPR035979">
    <property type="entry name" value="RBD_domain_sf"/>
</dbReference>
<dbReference type="PROSITE" id="PS50102">
    <property type="entry name" value="RRM"/>
    <property type="match status" value="1"/>
</dbReference>
<evidence type="ECO:0000256" key="1">
    <source>
        <dbReference type="ARBA" id="ARBA00022664"/>
    </source>
</evidence>
<keyword evidence="1" id="KW-0507">mRNA processing</keyword>
<dbReference type="InterPro" id="IPR000504">
    <property type="entry name" value="RRM_dom"/>
</dbReference>
<dbReference type="CDD" id="cd00590">
    <property type="entry name" value="RRM_SF"/>
    <property type="match status" value="1"/>
</dbReference>
<dbReference type="Proteomes" id="UP001358586">
    <property type="component" value="Chromosome 4"/>
</dbReference>
<keyword evidence="2" id="KW-0747">Spliceosome</keyword>
<name>A0ABR0Q7D2_GOSAR</name>
<reference evidence="6 7" key="1">
    <citation type="submission" date="2023-03" db="EMBL/GenBank/DDBJ databases">
        <title>WGS of Gossypium arboreum.</title>
        <authorList>
            <person name="Yu D."/>
        </authorList>
    </citation>
    <scope>NUCLEOTIDE SEQUENCE [LARGE SCALE GENOMIC DNA]</scope>
    <source>
        <tissue evidence="6">Leaf</tissue>
    </source>
</reference>
<dbReference type="SUPFAM" id="SSF54928">
    <property type="entry name" value="RNA-binding domain, RBD"/>
    <property type="match status" value="1"/>
</dbReference>
<evidence type="ECO:0000313" key="6">
    <source>
        <dbReference type="EMBL" id="KAK5834952.1"/>
    </source>
</evidence>
<evidence type="ECO:0000256" key="3">
    <source>
        <dbReference type="ARBA" id="ARBA00023187"/>
    </source>
</evidence>
<dbReference type="InterPro" id="IPR050907">
    <property type="entry name" value="SRSF"/>
</dbReference>
<evidence type="ECO:0000256" key="4">
    <source>
        <dbReference type="PROSITE-ProRule" id="PRU00176"/>
    </source>
</evidence>
<evidence type="ECO:0000259" key="5">
    <source>
        <dbReference type="PROSITE" id="PS50102"/>
    </source>
</evidence>
<keyword evidence="4" id="KW-0694">RNA-binding</keyword>
<evidence type="ECO:0000313" key="7">
    <source>
        <dbReference type="Proteomes" id="UP001358586"/>
    </source>
</evidence>
<dbReference type="InterPro" id="IPR012677">
    <property type="entry name" value="Nucleotide-bd_a/b_plait_sf"/>
</dbReference>
<gene>
    <name evidence="6" type="ORF">PVK06_010632</name>
</gene>
<comment type="caution">
    <text evidence="6">The sequence shown here is derived from an EMBL/GenBank/DDBJ whole genome shotgun (WGS) entry which is preliminary data.</text>
</comment>
<protein>
    <recommendedName>
        <fullName evidence="5">RRM domain-containing protein</fullName>
    </recommendedName>
</protein>
<dbReference type="Gene3D" id="3.30.70.330">
    <property type="match status" value="1"/>
</dbReference>
<evidence type="ECO:0000256" key="2">
    <source>
        <dbReference type="ARBA" id="ARBA00022728"/>
    </source>
</evidence>
<dbReference type="EMBL" id="JARKNE010000004">
    <property type="protein sequence ID" value="KAK5834952.1"/>
    <property type="molecule type" value="Genomic_DNA"/>
</dbReference>
<keyword evidence="7" id="KW-1185">Reference proteome</keyword>